<dbReference type="InterPro" id="IPR049326">
    <property type="entry name" value="Rhodopsin_dom_fungi"/>
</dbReference>
<evidence type="ECO:0000259" key="7">
    <source>
        <dbReference type="Pfam" id="PF20684"/>
    </source>
</evidence>
<evidence type="ECO:0000256" key="2">
    <source>
        <dbReference type="ARBA" id="ARBA00022692"/>
    </source>
</evidence>
<feature type="transmembrane region" description="Helical" evidence="6">
    <location>
        <begin position="14"/>
        <end position="36"/>
    </location>
</feature>
<evidence type="ECO:0000313" key="8">
    <source>
        <dbReference type="EMBL" id="KAF1951627.1"/>
    </source>
</evidence>
<keyword evidence="2 6" id="KW-0812">Transmembrane</keyword>
<comment type="subcellular location">
    <subcellularLocation>
        <location evidence="1">Membrane</location>
        <topology evidence="1">Multi-pass membrane protein</topology>
    </subcellularLocation>
</comment>
<dbReference type="AlphaFoldDB" id="A0A6A5TRR1"/>
<evidence type="ECO:0000256" key="1">
    <source>
        <dbReference type="ARBA" id="ARBA00004141"/>
    </source>
</evidence>
<gene>
    <name evidence="8" type="ORF">CC80DRAFT_480918</name>
</gene>
<comment type="similarity">
    <text evidence="5">Belongs to the SAT4 family.</text>
</comment>
<name>A0A6A5TRR1_9PLEO</name>
<dbReference type="OrthoDB" id="3934549at2759"/>
<dbReference type="Proteomes" id="UP000800035">
    <property type="component" value="Unassembled WGS sequence"/>
</dbReference>
<feature type="transmembrane region" description="Helical" evidence="6">
    <location>
        <begin position="178"/>
        <end position="201"/>
    </location>
</feature>
<evidence type="ECO:0000256" key="5">
    <source>
        <dbReference type="ARBA" id="ARBA00038359"/>
    </source>
</evidence>
<dbReference type="EMBL" id="ML977016">
    <property type="protein sequence ID" value="KAF1951627.1"/>
    <property type="molecule type" value="Genomic_DNA"/>
</dbReference>
<organism evidence="8 9">
    <name type="scientific">Byssothecium circinans</name>
    <dbReference type="NCBI Taxonomy" id="147558"/>
    <lineage>
        <taxon>Eukaryota</taxon>
        <taxon>Fungi</taxon>
        <taxon>Dikarya</taxon>
        <taxon>Ascomycota</taxon>
        <taxon>Pezizomycotina</taxon>
        <taxon>Dothideomycetes</taxon>
        <taxon>Pleosporomycetidae</taxon>
        <taxon>Pleosporales</taxon>
        <taxon>Massarineae</taxon>
        <taxon>Massarinaceae</taxon>
        <taxon>Byssothecium</taxon>
    </lineage>
</organism>
<dbReference type="Pfam" id="PF20684">
    <property type="entry name" value="Fung_rhodopsin"/>
    <property type="match status" value="1"/>
</dbReference>
<evidence type="ECO:0000313" key="9">
    <source>
        <dbReference type="Proteomes" id="UP000800035"/>
    </source>
</evidence>
<feature type="transmembrane region" description="Helical" evidence="6">
    <location>
        <begin position="142"/>
        <end position="166"/>
    </location>
</feature>
<keyword evidence="4 6" id="KW-0472">Membrane</keyword>
<accession>A0A6A5TRR1</accession>
<evidence type="ECO:0000256" key="3">
    <source>
        <dbReference type="ARBA" id="ARBA00022989"/>
    </source>
</evidence>
<feature type="domain" description="Rhodopsin" evidence="7">
    <location>
        <begin position="80"/>
        <end position="207"/>
    </location>
</feature>
<sequence length="309" mass="33394">MAYLSTENGSRQPMFLITTGVLLLLSTIAVSLRLFCRFFYINHVGLDDYFMLIALVVTIAMGIMNSFHVSWGTGRKGTDIADAFECRSNISQAWSPTFPEGCNNLSATYFSTASVNILTDIMILLLPIRAFSSLNLHRRKRLALLGIFMVGGVAVLASIVRLYALWIYTVSKDVPYDAIFILLLSQIEVNVAIISASAPALRPLFNRSLYSTYGRSTAYGNTYGNSGVSSTGPHRSRAKSNGRMELHSFSASAKGIGRNDSNTGIGGTSNTSEEYILQESGNGVGVGGRGSHGMGITKTVDVSVDRDVV</sequence>
<protein>
    <recommendedName>
        <fullName evidence="7">Rhodopsin domain-containing protein</fullName>
    </recommendedName>
</protein>
<reference evidence="8" key="1">
    <citation type="journal article" date="2020" name="Stud. Mycol.">
        <title>101 Dothideomycetes genomes: a test case for predicting lifestyles and emergence of pathogens.</title>
        <authorList>
            <person name="Haridas S."/>
            <person name="Albert R."/>
            <person name="Binder M."/>
            <person name="Bloem J."/>
            <person name="Labutti K."/>
            <person name="Salamov A."/>
            <person name="Andreopoulos B."/>
            <person name="Baker S."/>
            <person name="Barry K."/>
            <person name="Bills G."/>
            <person name="Bluhm B."/>
            <person name="Cannon C."/>
            <person name="Castanera R."/>
            <person name="Culley D."/>
            <person name="Daum C."/>
            <person name="Ezra D."/>
            <person name="Gonzalez J."/>
            <person name="Henrissat B."/>
            <person name="Kuo A."/>
            <person name="Liang C."/>
            <person name="Lipzen A."/>
            <person name="Lutzoni F."/>
            <person name="Magnuson J."/>
            <person name="Mondo S."/>
            <person name="Nolan M."/>
            <person name="Ohm R."/>
            <person name="Pangilinan J."/>
            <person name="Park H.-J."/>
            <person name="Ramirez L."/>
            <person name="Alfaro M."/>
            <person name="Sun H."/>
            <person name="Tritt A."/>
            <person name="Yoshinaga Y."/>
            <person name="Zwiers L.-H."/>
            <person name="Turgeon B."/>
            <person name="Goodwin S."/>
            <person name="Spatafora J."/>
            <person name="Crous P."/>
            <person name="Grigoriev I."/>
        </authorList>
    </citation>
    <scope>NUCLEOTIDE SEQUENCE</scope>
    <source>
        <strain evidence="8">CBS 675.92</strain>
    </source>
</reference>
<feature type="transmembrane region" description="Helical" evidence="6">
    <location>
        <begin position="48"/>
        <end position="67"/>
    </location>
</feature>
<proteinExistence type="inferred from homology"/>
<keyword evidence="3 6" id="KW-1133">Transmembrane helix</keyword>
<evidence type="ECO:0000256" key="6">
    <source>
        <dbReference type="SAM" id="Phobius"/>
    </source>
</evidence>
<dbReference type="PANTHER" id="PTHR33048">
    <property type="entry name" value="PTH11-LIKE INTEGRAL MEMBRANE PROTEIN (AFU_ORTHOLOGUE AFUA_5G11245)"/>
    <property type="match status" value="1"/>
</dbReference>
<dbReference type="PANTHER" id="PTHR33048:SF123">
    <property type="entry name" value="INTEGRAL MEMBRANE PROTEIN"/>
    <property type="match status" value="1"/>
</dbReference>
<dbReference type="GO" id="GO:0016020">
    <property type="term" value="C:membrane"/>
    <property type="evidence" value="ECO:0007669"/>
    <property type="project" value="UniProtKB-SubCell"/>
</dbReference>
<evidence type="ECO:0000256" key="4">
    <source>
        <dbReference type="ARBA" id="ARBA00023136"/>
    </source>
</evidence>
<dbReference type="InterPro" id="IPR052337">
    <property type="entry name" value="SAT4-like"/>
</dbReference>
<keyword evidence="9" id="KW-1185">Reference proteome</keyword>